<feature type="domain" description="PTS EIIA type-2" evidence="1">
    <location>
        <begin position="1"/>
        <end position="143"/>
    </location>
</feature>
<evidence type="ECO:0000259" key="1">
    <source>
        <dbReference type="PROSITE" id="PS51094"/>
    </source>
</evidence>
<sequence length="143" mass="16241">MNIREENIFFNLQGDSKYEIINSMIASSKLNENLKEIAIEKVKLREEIQPTFVGNGIGLAHAKFHEMEEIQVILSTNKLGVEYGVGEDEVANIIFVVLAPLENNRDYLEVLARIGRVCRNKNIISKIKNANSKKEILDVIEKI</sequence>
<keyword evidence="3" id="KW-1185">Reference proteome</keyword>
<dbReference type="InterPro" id="IPR016152">
    <property type="entry name" value="PTrfase/Anion_transptr"/>
</dbReference>
<reference evidence="2 3" key="1">
    <citation type="submission" date="2022-11" db="EMBL/GenBank/DDBJ databases">
        <title>Haliovirga abyssi gen. nov., sp. nov., a mesophilic fermentative bacterium isolated from the Iheya North hydrothermal field and the proposal of Haliovirgaceae fam. nov.</title>
        <authorList>
            <person name="Miyazaki U."/>
            <person name="Tame A."/>
            <person name="Miyazaki J."/>
            <person name="Takai K."/>
            <person name="Sawayama S."/>
            <person name="Kitajima M."/>
            <person name="Okamoto A."/>
            <person name="Nakagawa S."/>
        </authorList>
    </citation>
    <scope>NUCLEOTIDE SEQUENCE [LARGE SCALE GENOMIC DNA]</scope>
    <source>
        <strain evidence="2 3">IC12</strain>
    </source>
</reference>
<proteinExistence type="predicted"/>
<dbReference type="PANTHER" id="PTHR47738:SF1">
    <property type="entry name" value="NITROGEN REGULATORY PROTEIN"/>
    <property type="match status" value="1"/>
</dbReference>
<dbReference type="SUPFAM" id="SSF55804">
    <property type="entry name" value="Phoshotransferase/anion transport protein"/>
    <property type="match status" value="1"/>
</dbReference>
<dbReference type="KEGG" id="haby:HLVA_03650"/>
<protein>
    <submittedName>
        <fullName evidence="2">PTS fructose transporter subunit IIA</fullName>
    </submittedName>
</protein>
<dbReference type="Pfam" id="PF00359">
    <property type="entry name" value="PTS_EIIA_2"/>
    <property type="match status" value="1"/>
</dbReference>
<gene>
    <name evidence="2" type="ORF">HLVA_03650</name>
</gene>
<evidence type="ECO:0000313" key="2">
    <source>
        <dbReference type="EMBL" id="BDU49796.1"/>
    </source>
</evidence>
<dbReference type="Gene3D" id="3.40.930.10">
    <property type="entry name" value="Mannitol-specific EII, Chain A"/>
    <property type="match status" value="1"/>
</dbReference>
<accession>A0AAU9D1D7</accession>
<dbReference type="PROSITE" id="PS51094">
    <property type="entry name" value="PTS_EIIA_TYPE_2"/>
    <property type="match status" value="1"/>
</dbReference>
<dbReference type="Proteomes" id="UP001321582">
    <property type="component" value="Chromosome"/>
</dbReference>
<dbReference type="GO" id="GO:0030295">
    <property type="term" value="F:protein kinase activator activity"/>
    <property type="evidence" value="ECO:0007669"/>
    <property type="project" value="TreeGrafter"/>
</dbReference>
<dbReference type="RefSeq" id="WP_307904740.1">
    <property type="nucleotide sequence ID" value="NZ_AP027059.1"/>
</dbReference>
<dbReference type="AlphaFoldDB" id="A0AAU9D1D7"/>
<dbReference type="InterPro" id="IPR051541">
    <property type="entry name" value="PTS_SugarTrans_NitroReg"/>
</dbReference>
<organism evidence="2 3">
    <name type="scientific">Haliovirga abyssi</name>
    <dbReference type="NCBI Taxonomy" id="2996794"/>
    <lineage>
        <taxon>Bacteria</taxon>
        <taxon>Fusobacteriati</taxon>
        <taxon>Fusobacteriota</taxon>
        <taxon>Fusobacteriia</taxon>
        <taxon>Fusobacteriales</taxon>
        <taxon>Haliovirgaceae</taxon>
        <taxon>Haliovirga</taxon>
    </lineage>
</organism>
<evidence type="ECO:0000313" key="3">
    <source>
        <dbReference type="Proteomes" id="UP001321582"/>
    </source>
</evidence>
<dbReference type="InterPro" id="IPR002178">
    <property type="entry name" value="PTS_EIIA_type-2_dom"/>
</dbReference>
<name>A0AAU9D1D7_9FUSO</name>
<dbReference type="EMBL" id="AP027059">
    <property type="protein sequence ID" value="BDU49796.1"/>
    <property type="molecule type" value="Genomic_DNA"/>
</dbReference>
<dbReference type="PANTHER" id="PTHR47738">
    <property type="entry name" value="PTS SYSTEM FRUCTOSE-LIKE EIIA COMPONENT-RELATED"/>
    <property type="match status" value="1"/>
</dbReference>